<evidence type="ECO:0000313" key="7">
    <source>
        <dbReference type="EMBL" id="GJD62294.1"/>
    </source>
</evidence>
<proteinExistence type="inferred from homology"/>
<evidence type="ECO:0000256" key="5">
    <source>
        <dbReference type="HAMAP-Rule" id="MF_00787"/>
    </source>
</evidence>
<comment type="pathway">
    <text evidence="5">Cofactor biosynthesis; adenosylcobalamin biosynthesis; cob(II)yrinate a,c-diamide from sirohydrochlorin (anaerobic route): step 6/10.</text>
</comment>
<comment type="similarity">
    <text evidence="5">Belongs to the CbiD family.</text>
</comment>
<dbReference type="PIRSF" id="PIRSF026782">
    <property type="entry name" value="CbiD"/>
    <property type="match status" value="1"/>
</dbReference>
<feature type="region of interest" description="Disordered" evidence="6">
    <location>
        <begin position="1"/>
        <end position="23"/>
    </location>
</feature>
<protein>
    <recommendedName>
        <fullName evidence="5">Cobalt-precorrin-5B C(1)-methyltransferase</fullName>
        <ecNumber evidence="5">2.1.1.195</ecNumber>
    </recommendedName>
    <alternativeName>
        <fullName evidence="5">Cobalt-precorrin-6A synthase</fullName>
    </alternativeName>
</protein>
<dbReference type="AlphaFoldDB" id="A0AA37HAJ2"/>
<dbReference type="NCBIfam" id="NF000849">
    <property type="entry name" value="PRK00075.1-1"/>
    <property type="match status" value="1"/>
</dbReference>
<keyword evidence="2 5" id="KW-0489">Methyltransferase</keyword>
<dbReference type="PANTHER" id="PTHR35863:SF1">
    <property type="entry name" value="COBALT-PRECORRIN-5B C(1)-METHYLTRANSFERASE"/>
    <property type="match status" value="1"/>
</dbReference>
<dbReference type="SUPFAM" id="SSF111342">
    <property type="entry name" value="CbiD-like"/>
    <property type="match status" value="1"/>
</dbReference>
<dbReference type="Proteomes" id="UP001055286">
    <property type="component" value="Unassembled WGS sequence"/>
</dbReference>
<comment type="catalytic activity">
    <reaction evidence="5">
        <text>Co-precorrin-5B + S-adenosyl-L-methionine = Co-precorrin-6A + S-adenosyl-L-homocysteine</text>
        <dbReference type="Rhea" id="RHEA:26285"/>
        <dbReference type="ChEBI" id="CHEBI:57856"/>
        <dbReference type="ChEBI" id="CHEBI:59789"/>
        <dbReference type="ChEBI" id="CHEBI:60063"/>
        <dbReference type="ChEBI" id="CHEBI:60064"/>
        <dbReference type="EC" id="2.1.1.195"/>
    </reaction>
</comment>
<gene>
    <name evidence="5 7" type="primary">cbiD</name>
    <name evidence="7" type="ORF">MPEAHAMD_2447</name>
</gene>
<sequence>MTIGAHSPRRAGVIPRRMDATRPRESLRRGWTTGACAAAAAKAAYAGLVTGAFPDPVEIPLPSGARPAFALARTGTVDGGALAGVVKDAGDDPDVTHGVLVLATVRRGSPGSGIAFRAGPGVGTVTRAGLPLPVGEPAINPMPRRMIAAAIAEAATGLGGPPDVVVEIAIPGGEALAQKTLNPRLGILGGLSVLGTTGVVVPYSCAAWIDSIHRGIDVARAGALDHVAGATGSTSEEAVARLHGLPPQALIDMGDFAGGMLKYLRRHPVPRVTVAGGIAKMAKLGHGLLDLHSRSGPVDLAWLSERVVEAGGAPDLARRAAGANTALEVLRLAQGGDLPLADLIARYAWATAAKALSGSGSSLEVVVFDREGGLVGRAPFHPVG</sequence>
<dbReference type="InterPro" id="IPR002748">
    <property type="entry name" value="CbiD"/>
</dbReference>
<reference evidence="7" key="2">
    <citation type="submission" date="2021-08" db="EMBL/GenBank/DDBJ databases">
        <authorList>
            <person name="Tani A."/>
            <person name="Ola A."/>
            <person name="Ogura Y."/>
            <person name="Katsura K."/>
            <person name="Hayashi T."/>
        </authorList>
    </citation>
    <scope>NUCLEOTIDE SEQUENCE</scope>
    <source>
        <strain evidence="7">JCM 32048</strain>
    </source>
</reference>
<dbReference type="EMBL" id="BPQJ01000009">
    <property type="protein sequence ID" value="GJD62294.1"/>
    <property type="molecule type" value="Genomic_DNA"/>
</dbReference>
<dbReference type="InterPro" id="IPR036074">
    <property type="entry name" value="CbiD_sf"/>
</dbReference>
<dbReference type="EC" id="2.1.1.195" evidence="5"/>
<comment type="function">
    <text evidence="5">Catalyzes the methylation of C-1 in cobalt-precorrin-5B to form cobalt-precorrin-6A.</text>
</comment>
<dbReference type="HAMAP" id="MF_00787">
    <property type="entry name" value="CbiD"/>
    <property type="match status" value="1"/>
</dbReference>
<dbReference type="Gene3D" id="3.30.2110.10">
    <property type="entry name" value="CbiD-like"/>
    <property type="match status" value="1"/>
</dbReference>
<evidence type="ECO:0000256" key="3">
    <source>
        <dbReference type="ARBA" id="ARBA00022679"/>
    </source>
</evidence>
<comment type="caution">
    <text evidence="7">The sequence shown here is derived from an EMBL/GenBank/DDBJ whole genome shotgun (WGS) entry which is preliminary data.</text>
</comment>
<dbReference type="GO" id="GO:0032259">
    <property type="term" value="P:methylation"/>
    <property type="evidence" value="ECO:0007669"/>
    <property type="project" value="UniProtKB-KW"/>
</dbReference>
<dbReference type="GO" id="GO:0008168">
    <property type="term" value="F:methyltransferase activity"/>
    <property type="evidence" value="ECO:0007669"/>
    <property type="project" value="UniProtKB-UniRule"/>
</dbReference>
<dbReference type="NCBIfam" id="TIGR00312">
    <property type="entry name" value="cbiD"/>
    <property type="match status" value="1"/>
</dbReference>
<reference evidence="7" key="1">
    <citation type="journal article" date="2016" name="Front. Microbiol.">
        <title>Genome Sequence of the Piezophilic, Mesophilic Sulfate-Reducing Bacterium Desulfovibrio indicus J2T.</title>
        <authorList>
            <person name="Cao J."/>
            <person name="Maignien L."/>
            <person name="Shao Z."/>
            <person name="Alain K."/>
            <person name="Jebbar M."/>
        </authorList>
    </citation>
    <scope>NUCLEOTIDE SEQUENCE</scope>
    <source>
        <strain evidence="7">JCM 32048</strain>
    </source>
</reference>
<evidence type="ECO:0000256" key="2">
    <source>
        <dbReference type="ARBA" id="ARBA00022603"/>
    </source>
</evidence>
<keyword evidence="3 5" id="KW-0808">Transferase</keyword>
<dbReference type="PANTHER" id="PTHR35863">
    <property type="entry name" value="COBALT-PRECORRIN-5B C(1)-METHYLTRANSFERASE"/>
    <property type="match status" value="1"/>
</dbReference>
<keyword evidence="8" id="KW-1185">Reference proteome</keyword>
<keyword evidence="1 5" id="KW-0169">Cobalamin biosynthesis</keyword>
<evidence type="ECO:0000256" key="6">
    <source>
        <dbReference type="SAM" id="MobiDB-lite"/>
    </source>
</evidence>
<keyword evidence="4 5" id="KW-0949">S-adenosyl-L-methionine</keyword>
<name>A0AA37HAJ2_9HYPH</name>
<evidence type="ECO:0000256" key="4">
    <source>
        <dbReference type="ARBA" id="ARBA00022691"/>
    </source>
</evidence>
<organism evidence="7 8">
    <name type="scientific">Methylobacterium frigidaeris</name>
    <dbReference type="NCBI Taxonomy" id="2038277"/>
    <lineage>
        <taxon>Bacteria</taxon>
        <taxon>Pseudomonadati</taxon>
        <taxon>Pseudomonadota</taxon>
        <taxon>Alphaproteobacteria</taxon>
        <taxon>Hyphomicrobiales</taxon>
        <taxon>Methylobacteriaceae</taxon>
        <taxon>Methylobacterium</taxon>
    </lineage>
</organism>
<evidence type="ECO:0000313" key="8">
    <source>
        <dbReference type="Proteomes" id="UP001055286"/>
    </source>
</evidence>
<dbReference type="Pfam" id="PF01888">
    <property type="entry name" value="CbiD"/>
    <property type="match status" value="1"/>
</dbReference>
<dbReference type="GO" id="GO:0019251">
    <property type="term" value="P:anaerobic cobalamin biosynthetic process"/>
    <property type="evidence" value="ECO:0007669"/>
    <property type="project" value="UniProtKB-UniRule"/>
</dbReference>
<accession>A0AA37HAJ2</accession>
<evidence type="ECO:0000256" key="1">
    <source>
        <dbReference type="ARBA" id="ARBA00022573"/>
    </source>
</evidence>